<accession>A0ABT4HX79</accession>
<evidence type="ECO:0000256" key="1">
    <source>
        <dbReference type="SAM" id="Phobius"/>
    </source>
</evidence>
<feature type="transmembrane region" description="Helical" evidence="1">
    <location>
        <begin position="36"/>
        <end position="54"/>
    </location>
</feature>
<evidence type="ECO:0000313" key="2">
    <source>
        <dbReference type="EMBL" id="MCZ0831111.1"/>
    </source>
</evidence>
<dbReference type="EMBL" id="JAPTNG010000006">
    <property type="protein sequence ID" value="MCZ0831111.1"/>
    <property type="molecule type" value="Genomic_DNA"/>
</dbReference>
<keyword evidence="1" id="KW-1133">Transmembrane helix</keyword>
<protein>
    <submittedName>
        <fullName evidence="2">Uncharacterized protein</fullName>
    </submittedName>
</protein>
<keyword evidence="1" id="KW-0472">Membrane</keyword>
<sequence length="63" mass="7255">MITGLSGWLPKQRYVVAGSLKEITRAKDSHNSEMNWTMIMAPVLSFFFIGYIIISYSKRRANK</sequence>
<proteinExistence type="predicted"/>
<comment type="caution">
    <text evidence="2">The sequence shown here is derived from an EMBL/GenBank/DDBJ whole genome shotgun (WGS) entry which is preliminary data.</text>
</comment>
<name>A0ABT4HX79_9BACL</name>
<reference evidence="2" key="1">
    <citation type="submission" date="2022-09" db="EMBL/GenBank/DDBJ databases">
        <title>Genome analysis and characterization of larvicidal activity of Brevibacillus strains.</title>
        <authorList>
            <person name="Patrusheva E.V."/>
            <person name="Izotova A.O."/>
            <person name="Toshchakov S.V."/>
            <person name="Sineoky S.P."/>
        </authorList>
    </citation>
    <scope>NUCLEOTIDE SEQUENCE</scope>
    <source>
        <strain evidence="2">VKPM_B-13244</strain>
    </source>
</reference>
<keyword evidence="1" id="KW-0812">Transmembrane</keyword>
<organism evidence="2 3">
    <name type="scientific">Brevibacillus halotolerans</name>
    <dbReference type="NCBI Taxonomy" id="1507437"/>
    <lineage>
        <taxon>Bacteria</taxon>
        <taxon>Bacillati</taxon>
        <taxon>Bacillota</taxon>
        <taxon>Bacilli</taxon>
        <taxon>Bacillales</taxon>
        <taxon>Paenibacillaceae</taxon>
        <taxon>Brevibacillus</taxon>
    </lineage>
</organism>
<evidence type="ECO:0000313" key="3">
    <source>
        <dbReference type="Proteomes" id="UP001067708"/>
    </source>
</evidence>
<gene>
    <name evidence="2" type="ORF">O0535_10005</name>
</gene>
<dbReference type="Proteomes" id="UP001067708">
    <property type="component" value="Unassembled WGS sequence"/>
</dbReference>
<keyword evidence="3" id="KW-1185">Reference proteome</keyword>